<protein>
    <submittedName>
        <fullName evidence="5">Lsr2-like DNA bridging protein</fullName>
    </submittedName>
</protein>
<dbReference type="GO" id="GO:0016746">
    <property type="term" value="F:acyltransferase activity"/>
    <property type="evidence" value="ECO:0007669"/>
    <property type="project" value="InterPro"/>
</dbReference>
<feature type="domain" description="Lsr2 dimerization" evidence="3">
    <location>
        <begin position="1"/>
        <end position="63"/>
    </location>
</feature>
<evidence type="ECO:0000259" key="4">
    <source>
        <dbReference type="Pfam" id="PF23359"/>
    </source>
</evidence>
<dbReference type="Pfam" id="PF23359">
    <property type="entry name" value="Lsr2_DNA-bd"/>
    <property type="match status" value="1"/>
</dbReference>
<feature type="region of interest" description="Disordered" evidence="2">
    <location>
        <begin position="60"/>
        <end position="85"/>
    </location>
</feature>
<dbReference type="Proteomes" id="UP000280547">
    <property type="component" value="Segment"/>
</dbReference>
<dbReference type="GeneID" id="70080828"/>
<reference evidence="5 6" key="1">
    <citation type="submission" date="2018-09" db="EMBL/GenBank/DDBJ databases">
        <authorList>
            <person name="Amanuel B.M."/>
            <person name="Anspach C.J."/>
            <person name="Chiquito R.J."/>
            <person name="Gales J.M."/>
            <person name="Hall T."/>
            <person name="Hotaki K."/>
            <person name="Lozano B."/>
            <person name="Mugisha B."/>
            <person name="Fogarty M.P."/>
            <person name="Leadon S.A."/>
            <person name="Molloy S.D."/>
            <person name="Garlena R.A."/>
            <person name="Russell D.A."/>
            <person name="Pope W.H."/>
            <person name="Jacobs-Sera D."/>
            <person name="Hatfull G.F."/>
        </authorList>
    </citation>
    <scope>NUCLEOTIDE SEQUENCE [LARGE SCALE GENOMIC DNA]</scope>
</reference>
<dbReference type="InterPro" id="IPR055370">
    <property type="entry name" value="Lsr2_DNA-bd"/>
</dbReference>
<evidence type="ECO:0000259" key="3">
    <source>
        <dbReference type="Pfam" id="PF11774"/>
    </source>
</evidence>
<dbReference type="Gene3D" id="3.30.60.230">
    <property type="entry name" value="Lsr2, dimerization domain"/>
    <property type="match status" value="1"/>
</dbReference>
<keyword evidence="1" id="KW-0238">DNA-binding</keyword>
<dbReference type="InterPro" id="IPR024412">
    <property type="entry name" value="Lsr2_dim_dom"/>
</dbReference>
<evidence type="ECO:0000256" key="1">
    <source>
        <dbReference type="ARBA" id="ARBA00023125"/>
    </source>
</evidence>
<organism evidence="5 6">
    <name type="scientific">Gordonia phage Octobien14</name>
    <dbReference type="NCBI Taxonomy" id="2483673"/>
    <lineage>
        <taxon>Viruses</taxon>
        <taxon>Duplodnaviria</taxon>
        <taxon>Heunggongvirae</taxon>
        <taxon>Uroviricota</taxon>
        <taxon>Caudoviricetes</taxon>
        <taxon>Deeyouvirinae</taxon>
        <taxon>Octobienvirus</taxon>
        <taxon>Octobienvirus octobien14</taxon>
    </lineage>
</organism>
<dbReference type="KEGG" id="vg:70080828"/>
<evidence type="ECO:0000256" key="2">
    <source>
        <dbReference type="SAM" id="MobiDB-lite"/>
    </source>
</evidence>
<evidence type="ECO:0000313" key="5">
    <source>
        <dbReference type="EMBL" id="AYR03187.1"/>
    </source>
</evidence>
<sequence>MARKEVLEITDDYDGKMIGPDEEWSPVPFVVNGTAYQLDLRAANQERFQKDMDKWINRATKVGRAPKVGGSKPKPASTSSESGLDLSVVRAWANNNGYTVSEKGRVPKHVMEAYEASEAAAG</sequence>
<evidence type="ECO:0000313" key="6">
    <source>
        <dbReference type="Proteomes" id="UP000280547"/>
    </source>
</evidence>
<dbReference type="InterPro" id="IPR036625">
    <property type="entry name" value="E3-bd_dom_sf"/>
</dbReference>
<dbReference type="RefSeq" id="YP_010246284.1">
    <property type="nucleotide sequence ID" value="NC_060134.1"/>
</dbReference>
<dbReference type="Gene3D" id="4.10.320.10">
    <property type="entry name" value="E3-binding domain"/>
    <property type="match status" value="1"/>
</dbReference>
<feature type="domain" description="Lsr2 DNA-binding" evidence="4">
    <location>
        <begin position="87"/>
        <end position="116"/>
    </location>
</feature>
<gene>
    <name evidence="5" type="primary">39</name>
    <name evidence="5" type="ORF">SEA_OCTOBIEN14_39</name>
</gene>
<dbReference type="GO" id="GO:0003677">
    <property type="term" value="F:DNA binding"/>
    <property type="evidence" value="ECO:0007669"/>
    <property type="project" value="UniProtKB-KW"/>
</dbReference>
<dbReference type="Pfam" id="PF11774">
    <property type="entry name" value="Lsr2"/>
    <property type="match status" value="1"/>
</dbReference>
<proteinExistence type="predicted"/>
<name>A0A3G3MAN0_9CAUD</name>
<keyword evidence="6" id="KW-1185">Reference proteome</keyword>
<dbReference type="EMBL" id="MH976515">
    <property type="protein sequence ID" value="AYR03187.1"/>
    <property type="molecule type" value="Genomic_DNA"/>
</dbReference>
<dbReference type="InterPro" id="IPR042261">
    <property type="entry name" value="Lsr2-like_dimerization"/>
</dbReference>
<accession>A0A3G3MAN0</accession>